<evidence type="ECO:0000256" key="1">
    <source>
        <dbReference type="ARBA" id="ARBA00001966"/>
    </source>
</evidence>
<evidence type="ECO:0000256" key="3">
    <source>
        <dbReference type="ARBA" id="ARBA00022723"/>
    </source>
</evidence>
<evidence type="ECO:0000313" key="9">
    <source>
        <dbReference type="Proteomes" id="UP000023772"/>
    </source>
</evidence>
<evidence type="ECO:0000313" key="10">
    <source>
        <dbReference type="Proteomes" id="UP000181981"/>
    </source>
</evidence>
<reference evidence="7 9" key="1">
    <citation type="submission" date="2014-03" db="EMBL/GenBank/DDBJ databases">
        <title>Complete genome sequence of a deeply braunched marine Bacteroidia bacterium Draconibacterium orientale type strain FH5T.</title>
        <authorList>
            <person name="Li X."/>
            <person name="Wang X."/>
            <person name="Xie Z."/>
            <person name="Du Z."/>
            <person name="Chen G."/>
        </authorList>
    </citation>
    <scope>NUCLEOTIDE SEQUENCE [LARGE SCALE GENOMIC DNA]</scope>
    <source>
        <strain evidence="7 9">FH5</strain>
    </source>
</reference>
<dbReference type="OrthoDB" id="9810775at2"/>
<dbReference type="GO" id="GO:0046872">
    <property type="term" value="F:metal ion binding"/>
    <property type="evidence" value="ECO:0007669"/>
    <property type="project" value="UniProtKB-KW"/>
</dbReference>
<reference evidence="8 10" key="2">
    <citation type="submission" date="2016-10" db="EMBL/GenBank/DDBJ databases">
        <authorList>
            <person name="de Groot N.N."/>
        </authorList>
    </citation>
    <scope>NUCLEOTIDE SEQUENCE [LARGE SCALE GENOMIC DNA]</scope>
    <source>
        <strain evidence="8 10">DSM 25947</strain>
    </source>
</reference>
<dbReference type="KEGG" id="dori:FH5T_19365"/>
<proteinExistence type="predicted"/>
<dbReference type="PANTHER" id="PTHR43288:SF1">
    <property type="entry name" value="GLYCYL-RADICAL ENZYME ACTIVATING ENZYME MJ0021-RELATED"/>
    <property type="match status" value="1"/>
</dbReference>
<dbReference type="HOGENOM" id="CLU_665215_0_0_10"/>
<keyword evidence="3" id="KW-0479">Metal-binding</keyword>
<dbReference type="STRING" id="1168034.FH5T_19365"/>
<keyword evidence="5" id="KW-0411">Iron-sulfur</keyword>
<comment type="cofactor">
    <cofactor evidence="1">
        <name>[4Fe-4S] cluster</name>
        <dbReference type="ChEBI" id="CHEBI:49883"/>
    </cofactor>
</comment>
<dbReference type="GO" id="GO:0003824">
    <property type="term" value="F:catalytic activity"/>
    <property type="evidence" value="ECO:0007669"/>
    <property type="project" value="InterPro"/>
</dbReference>
<dbReference type="Proteomes" id="UP000181981">
    <property type="component" value="Unassembled WGS sequence"/>
</dbReference>
<keyword evidence="9" id="KW-1185">Reference proteome</keyword>
<accession>X5E358</accession>
<keyword evidence="4" id="KW-0408">Iron</keyword>
<dbReference type="Proteomes" id="UP000023772">
    <property type="component" value="Chromosome"/>
</dbReference>
<evidence type="ECO:0000256" key="4">
    <source>
        <dbReference type="ARBA" id="ARBA00023004"/>
    </source>
</evidence>
<evidence type="ECO:0000259" key="6">
    <source>
        <dbReference type="PROSITE" id="PS51918"/>
    </source>
</evidence>
<name>X5E358_9BACT</name>
<dbReference type="EMBL" id="CP007451">
    <property type="protein sequence ID" value="AHW61056.1"/>
    <property type="molecule type" value="Genomic_DNA"/>
</dbReference>
<dbReference type="InterPro" id="IPR058240">
    <property type="entry name" value="rSAM_sf"/>
</dbReference>
<evidence type="ECO:0000256" key="2">
    <source>
        <dbReference type="ARBA" id="ARBA00022691"/>
    </source>
</evidence>
<dbReference type="AlphaFoldDB" id="X5E358"/>
<dbReference type="SUPFAM" id="SSF102114">
    <property type="entry name" value="Radical SAM enzymes"/>
    <property type="match status" value="1"/>
</dbReference>
<dbReference type="SFLD" id="SFLDS00029">
    <property type="entry name" value="Radical_SAM"/>
    <property type="match status" value="1"/>
</dbReference>
<dbReference type="PROSITE" id="PS51918">
    <property type="entry name" value="RADICAL_SAM"/>
    <property type="match status" value="1"/>
</dbReference>
<dbReference type="GO" id="GO:0051536">
    <property type="term" value="F:iron-sulfur cluster binding"/>
    <property type="evidence" value="ECO:0007669"/>
    <property type="project" value="UniProtKB-KW"/>
</dbReference>
<gene>
    <name evidence="7" type="ORF">FH5T_19365</name>
    <name evidence="8" type="ORF">SAMN05444285_12077</name>
</gene>
<sequence>MKTYYNWLNQLVNNNKSAFSEWTNLNWLNSCSAQEAQEKKIVLLDKAENILFKGTKPYYKQISNGCKLCGLGQWSCLFITGKCNASCFYCPTSQQEDHLPTTQNLSFADPAAFAEYINHFRFKGVSFSGGEPLLQFDRTLNYLKQVRRKCNPDTYIWMYTNGILAETQKFRKLAAAGINEVRFDIGATAFRLDKIAAAKGIIPVITIEIPAVPEELERLKKLLPEMVKAGVSNLNLHQLRLTQHNVKQLSKHNYTYIHAEQPVVLESELAALELIAYAHDHSIDIGINYCSFHFKNRFQKAGFRNKVATALANDEDVLTQNGYIRRFTDTGIGYDSIRIFDEKPDRLAVQEFQLKDKTYYYSRQAVLNTVAIDSAIKDKIDRLLAAEPREIPDDPLLFRIWQLEYIEAGLREY</sequence>
<dbReference type="EMBL" id="FOHT01000020">
    <property type="protein sequence ID" value="SET70609.1"/>
    <property type="molecule type" value="Genomic_DNA"/>
</dbReference>
<keyword evidence="2" id="KW-0949">S-adenosyl-L-methionine</keyword>
<dbReference type="CDD" id="cd01335">
    <property type="entry name" value="Radical_SAM"/>
    <property type="match status" value="1"/>
</dbReference>
<dbReference type="eggNOG" id="COG2108">
    <property type="taxonomic scope" value="Bacteria"/>
</dbReference>
<evidence type="ECO:0000313" key="7">
    <source>
        <dbReference type="EMBL" id="AHW61056.1"/>
    </source>
</evidence>
<dbReference type="Pfam" id="PF04055">
    <property type="entry name" value="Radical_SAM"/>
    <property type="match status" value="1"/>
</dbReference>
<dbReference type="Gene3D" id="3.20.20.70">
    <property type="entry name" value="Aldolase class I"/>
    <property type="match status" value="1"/>
</dbReference>
<dbReference type="SFLD" id="SFLDG01108">
    <property type="entry name" value="Uncharacterised_Radical_SAM_Su"/>
    <property type="match status" value="1"/>
</dbReference>
<dbReference type="PANTHER" id="PTHR43288">
    <property type="entry name" value="BIOTIN SYNTHASE-RELATED PROTEIN, RADICAL SAM SUPERFAMILY"/>
    <property type="match status" value="1"/>
</dbReference>
<dbReference type="InterPro" id="IPR040087">
    <property type="entry name" value="MJ0021-like"/>
</dbReference>
<dbReference type="InterPro" id="IPR007197">
    <property type="entry name" value="rSAM"/>
</dbReference>
<feature type="domain" description="Radical SAM core" evidence="6">
    <location>
        <begin position="68"/>
        <end position="284"/>
    </location>
</feature>
<dbReference type="RefSeq" id="WP_051568036.1">
    <property type="nucleotide sequence ID" value="NZ_FOHT01000020.1"/>
</dbReference>
<evidence type="ECO:0000256" key="5">
    <source>
        <dbReference type="ARBA" id="ARBA00023014"/>
    </source>
</evidence>
<evidence type="ECO:0000313" key="8">
    <source>
        <dbReference type="EMBL" id="SET70609.1"/>
    </source>
</evidence>
<protein>
    <submittedName>
        <fullName evidence="7">Radical SAM protein</fullName>
    </submittedName>
</protein>
<dbReference type="InterPro" id="IPR013785">
    <property type="entry name" value="Aldolase_TIM"/>
</dbReference>
<organism evidence="8 10">
    <name type="scientific">Draconibacterium orientale</name>
    <dbReference type="NCBI Taxonomy" id="1168034"/>
    <lineage>
        <taxon>Bacteria</taxon>
        <taxon>Pseudomonadati</taxon>
        <taxon>Bacteroidota</taxon>
        <taxon>Bacteroidia</taxon>
        <taxon>Marinilabiliales</taxon>
        <taxon>Prolixibacteraceae</taxon>
        <taxon>Draconibacterium</taxon>
    </lineage>
</organism>